<dbReference type="GO" id="GO:0030145">
    <property type="term" value="F:manganese ion binding"/>
    <property type="evidence" value="ECO:0007669"/>
    <property type="project" value="UniProtKB-UniRule"/>
</dbReference>
<keyword evidence="8 16" id="KW-0255">Endonuclease</keyword>
<dbReference type="InterPro" id="IPR004843">
    <property type="entry name" value="Calcineurin-like_PHP"/>
</dbReference>
<dbReference type="GO" id="GO:0000724">
    <property type="term" value="P:double-strand break repair via homologous recombination"/>
    <property type="evidence" value="ECO:0007669"/>
    <property type="project" value="TreeGrafter"/>
</dbReference>
<dbReference type="Gene3D" id="3.60.21.10">
    <property type="match status" value="1"/>
</dbReference>
<dbReference type="Pfam" id="PF04152">
    <property type="entry name" value="Mre11_DNA_bind"/>
    <property type="match status" value="1"/>
</dbReference>
<feature type="active site" description="Proton donor" evidence="17">
    <location>
        <position position="133"/>
    </location>
</feature>
<dbReference type="InterPro" id="IPR003701">
    <property type="entry name" value="Mre11"/>
</dbReference>
<keyword evidence="15 16" id="KW-0469">Meiosis</keyword>
<evidence type="ECO:0000256" key="2">
    <source>
        <dbReference type="ARBA" id="ARBA00004123"/>
    </source>
</evidence>
<evidence type="ECO:0000313" key="20">
    <source>
        <dbReference type="EMBL" id="KAI6653842.1"/>
    </source>
</evidence>
<dbReference type="GO" id="GO:0007095">
    <property type="term" value="P:mitotic G2 DNA damage checkpoint signaling"/>
    <property type="evidence" value="ECO:0007669"/>
    <property type="project" value="TreeGrafter"/>
</dbReference>
<dbReference type="PANTHER" id="PTHR10139:SF1">
    <property type="entry name" value="DOUBLE-STRAND BREAK REPAIR PROTEIN MRE11"/>
    <property type="match status" value="1"/>
</dbReference>
<evidence type="ECO:0000256" key="1">
    <source>
        <dbReference type="ARBA" id="ARBA00001936"/>
    </source>
</evidence>
<organism evidence="20 21">
    <name type="scientific">Oopsacas minuta</name>
    <dbReference type="NCBI Taxonomy" id="111878"/>
    <lineage>
        <taxon>Eukaryota</taxon>
        <taxon>Metazoa</taxon>
        <taxon>Porifera</taxon>
        <taxon>Hexactinellida</taxon>
        <taxon>Hexasterophora</taxon>
        <taxon>Lyssacinosida</taxon>
        <taxon>Leucopsacidae</taxon>
        <taxon>Oopsacas</taxon>
    </lineage>
</organism>
<evidence type="ECO:0000259" key="19">
    <source>
        <dbReference type="SMART" id="SM01347"/>
    </source>
</evidence>
<evidence type="ECO:0000256" key="8">
    <source>
        <dbReference type="ARBA" id="ARBA00022759"/>
    </source>
</evidence>
<comment type="subcellular location">
    <subcellularLocation>
        <location evidence="3">Chromosome</location>
    </subcellularLocation>
    <subcellularLocation>
        <location evidence="2 16">Nucleus</location>
    </subcellularLocation>
</comment>
<keyword evidence="9 16" id="KW-0227">DNA damage</keyword>
<dbReference type="GO" id="GO:0006303">
    <property type="term" value="P:double-strand break repair via nonhomologous end joining"/>
    <property type="evidence" value="ECO:0007669"/>
    <property type="project" value="TreeGrafter"/>
</dbReference>
<dbReference type="PANTHER" id="PTHR10139">
    <property type="entry name" value="DOUBLE-STRAND BREAK REPAIR PROTEIN MRE11"/>
    <property type="match status" value="1"/>
</dbReference>
<dbReference type="EMBL" id="JAKMXF010000255">
    <property type="protein sequence ID" value="KAI6653842.1"/>
    <property type="molecule type" value="Genomic_DNA"/>
</dbReference>
<evidence type="ECO:0000256" key="14">
    <source>
        <dbReference type="ARBA" id="ARBA00023242"/>
    </source>
</evidence>
<comment type="similarity">
    <text evidence="4 16">Belongs to the MRE11/RAD32 family.</text>
</comment>
<evidence type="ECO:0000256" key="17">
    <source>
        <dbReference type="PIRSR" id="PIRSR000882-1"/>
    </source>
</evidence>
<keyword evidence="21" id="KW-1185">Reference proteome</keyword>
<feature type="region of interest" description="Disordered" evidence="18">
    <location>
        <begin position="532"/>
        <end position="599"/>
    </location>
</feature>
<evidence type="ECO:0000256" key="3">
    <source>
        <dbReference type="ARBA" id="ARBA00004286"/>
    </source>
</evidence>
<keyword evidence="10 16" id="KW-0378">Hydrolase</keyword>
<keyword evidence="12 16" id="KW-0234">DNA repair</keyword>
<evidence type="ECO:0000256" key="4">
    <source>
        <dbReference type="ARBA" id="ARBA00009028"/>
    </source>
</evidence>
<gene>
    <name evidence="20" type="ORF">LOD99_3344</name>
</gene>
<evidence type="ECO:0000256" key="9">
    <source>
        <dbReference type="ARBA" id="ARBA00022763"/>
    </source>
</evidence>
<dbReference type="InterPro" id="IPR007281">
    <property type="entry name" value="Mre11_DNA-bd"/>
</dbReference>
<dbReference type="GO" id="GO:0042138">
    <property type="term" value="P:meiotic DNA double-strand break formation"/>
    <property type="evidence" value="ECO:0007669"/>
    <property type="project" value="TreeGrafter"/>
</dbReference>
<evidence type="ECO:0000256" key="7">
    <source>
        <dbReference type="ARBA" id="ARBA00022723"/>
    </source>
</evidence>
<evidence type="ECO:0000256" key="10">
    <source>
        <dbReference type="ARBA" id="ARBA00022801"/>
    </source>
</evidence>
<dbReference type="GO" id="GO:0000014">
    <property type="term" value="F:single-stranded DNA endodeoxyribonuclease activity"/>
    <property type="evidence" value="ECO:0007669"/>
    <property type="project" value="TreeGrafter"/>
</dbReference>
<evidence type="ECO:0000256" key="11">
    <source>
        <dbReference type="ARBA" id="ARBA00022839"/>
    </source>
</evidence>
<dbReference type="GO" id="GO:0031573">
    <property type="term" value="P:mitotic intra-S DNA damage checkpoint signaling"/>
    <property type="evidence" value="ECO:0007669"/>
    <property type="project" value="TreeGrafter"/>
</dbReference>
<dbReference type="Proteomes" id="UP001165289">
    <property type="component" value="Unassembled WGS sequence"/>
</dbReference>
<evidence type="ECO:0000256" key="6">
    <source>
        <dbReference type="ARBA" id="ARBA00022722"/>
    </source>
</evidence>
<dbReference type="InterPro" id="IPR029052">
    <property type="entry name" value="Metallo-depent_PP-like"/>
</dbReference>
<comment type="caution">
    <text evidence="20">The sequence shown here is derived from an EMBL/GenBank/DDBJ whole genome shotgun (WGS) entry which is preliminary data.</text>
</comment>
<evidence type="ECO:0000256" key="12">
    <source>
        <dbReference type="ARBA" id="ARBA00023204"/>
    </source>
</evidence>
<evidence type="ECO:0000256" key="15">
    <source>
        <dbReference type="ARBA" id="ARBA00023254"/>
    </source>
</evidence>
<accession>A0AAV7JY51</accession>
<evidence type="ECO:0000256" key="13">
    <source>
        <dbReference type="ARBA" id="ARBA00023211"/>
    </source>
</evidence>
<feature type="compositionally biased region" description="Low complexity" evidence="18">
    <location>
        <begin position="582"/>
        <end position="591"/>
    </location>
</feature>
<feature type="compositionally biased region" description="Low complexity" evidence="18">
    <location>
        <begin position="541"/>
        <end position="550"/>
    </location>
</feature>
<dbReference type="PIRSF" id="PIRSF000882">
    <property type="entry name" value="DSB_repair_MRE11"/>
    <property type="match status" value="1"/>
</dbReference>
<dbReference type="SUPFAM" id="SSF56300">
    <property type="entry name" value="Metallo-dependent phosphatases"/>
    <property type="match status" value="1"/>
</dbReference>
<evidence type="ECO:0000256" key="5">
    <source>
        <dbReference type="ARBA" id="ARBA00022454"/>
    </source>
</evidence>
<evidence type="ECO:0000256" key="18">
    <source>
        <dbReference type="SAM" id="MobiDB-lite"/>
    </source>
</evidence>
<protein>
    <recommendedName>
        <fullName evidence="16">Double-strand break repair protein</fullName>
    </recommendedName>
</protein>
<reference evidence="20 21" key="1">
    <citation type="journal article" date="2023" name="BMC Biol.">
        <title>The compact genome of the sponge Oopsacas minuta (Hexactinellida) is lacking key metazoan core genes.</title>
        <authorList>
            <person name="Santini S."/>
            <person name="Schenkelaars Q."/>
            <person name="Jourda C."/>
            <person name="Duchesne M."/>
            <person name="Belahbib H."/>
            <person name="Rocher C."/>
            <person name="Selva M."/>
            <person name="Riesgo A."/>
            <person name="Vervoort M."/>
            <person name="Leys S.P."/>
            <person name="Kodjabachian L."/>
            <person name="Le Bivic A."/>
            <person name="Borchiellini C."/>
            <person name="Claverie J.M."/>
            <person name="Renard E."/>
        </authorList>
    </citation>
    <scope>NUCLEOTIDE SEQUENCE [LARGE SCALE GENOMIC DNA]</scope>
    <source>
        <strain evidence="20">SPO-2</strain>
    </source>
</reference>
<evidence type="ECO:0000256" key="16">
    <source>
        <dbReference type="PIRNR" id="PIRNR000882"/>
    </source>
</evidence>
<dbReference type="GO" id="GO:0000723">
    <property type="term" value="P:telomere maintenance"/>
    <property type="evidence" value="ECO:0007669"/>
    <property type="project" value="TreeGrafter"/>
</dbReference>
<feature type="domain" description="Mre11 DNA-binding" evidence="19">
    <location>
        <begin position="297"/>
        <end position="452"/>
    </location>
</feature>
<dbReference type="GO" id="GO:0097552">
    <property type="term" value="P:mitochondrial double-strand break repair via homologous recombination"/>
    <property type="evidence" value="ECO:0007669"/>
    <property type="project" value="TreeGrafter"/>
</dbReference>
<proteinExistence type="inferred from homology"/>
<comment type="function">
    <text evidence="16">Core component of the MRN complex, which plays a central role in double-strand break (DSB) repair, DNA recombination, maintenance of telomere integrity and meiosis. The MRN complex is involved in the repair of DNA double-strand breaks (DSBs) via homologous recombination (HR), an error-free mechanism which primarily occurs during S and G2 phases. The complex (1) mediates the end resection of damaged DNA, which generates proper single-stranded DNA, a key initial steps in HR, and is (2) required for the recruitment of other repair factors and efficient activation of ATM and ATR upon DNA damage. Within the MRN complex, MRE11 possesses both single-strand endonuclease activity and double-strand-specific 3'-5' exonuclease activity. MRE11 first endonucleolytically cleaves the 5' strand at DNA DSB ends to prevent non-homologous end joining (NHEJ) and licence HR. It then generates a single-stranded DNA gap via 3' to 5' exonucleolytic degradation, which is required for single-strand invasion and recombination.</text>
</comment>
<keyword evidence="6 16" id="KW-0540">Nuclease</keyword>
<dbReference type="GO" id="GO:0008296">
    <property type="term" value="F:3'-5'-DNA exonuclease activity"/>
    <property type="evidence" value="ECO:0007669"/>
    <property type="project" value="InterPro"/>
</dbReference>
<dbReference type="GO" id="GO:0035861">
    <property type="term" value="C:site of double-strand break"/>
    <property type="evidence" value="ECO:0007669"/>
    <property type="project" value="TreeGrafter"/>
</dbReference>
<comment type="cofactor">
    <cofactor evidence="1 16">
        <name>Mn(2+)</name>
        <dbReference type="ChEBI" id="CHEBI:29035"/>
    </cofactor>
</comment>
<dbReference type="GO" id="GO:0030870">
    <property type="term" value="C:Mre11 complex"/>
    <property type="evidence" value="ECO:0007669"/>
    <property type="project" value="UniProtKB-UniRule"/>
</dbReference>
<keyword evidence="7" id="KW-0479">Metal-binding</keyword>
<keyword evidence="11 16" id="KW-0269">Exonuclease</keyword>
<evidence type="ECO:0000313" key="21">
    <source>
        <dbReference type="Proteomes" id="UP001165289"/>
    </source>
</evidence>
<keyword evidence="13 16" id="KW-0464">Manganese</keyword>
<sequence length="599" mass="68821">MSWREGYTQIRTHDEKHSDNTFKILLATDIHLGCYEDDHIRGDDSFEAFEEVLLIAKQEQVDFVLLGGDLFHENKPSRPTLERCMSLIRKHCFGDRQLSIHRQLYSDRVNQPLNYEDPDLNISLPIFTIHGNHDDPTGPGCLSVIDLLSVNGLVNYFGKSSQVDEVEVEPLVLQKGTTSLALYGLGAMRNERLYRTFTHDKVIFLRTEEQTFKIFIIHQNRVKHGEKSYIKPEFIPTYMDLVFWGHEHDNQISPSIVPVGDGTLNITQPGSTVATSLSDGEAGEKNVGILYVEGKDFCIEPIVLQSVRPFLTDELGLDDKVGDYDDARINDYISARMDDLLELVKDSFPRNPKLPLLRIRVRISRPYNQNNVRREFLSKYVSQVANPEEVLLFSKQPKKRTKFKSGEESVQTEFVESYITEDRLIDFFRDLAADDDLNIFTTNVLSFALEEFVVKEESKAIKRYISGLIEGAKSFYKYQTESRPDLQTDDILFTDVKRELDSLSSDKLMYAYSDSEEYRSEDDTKALMDLTLRSMSPPPSRSYRSPVTSPFRRGSVRVALQNPRGVSKKRDRPHRDFDDTSDSSLSRTTSTRGRKKRKL</sequence>
<name>A0AAV7JY51_9METZ</name>
<dbReference type="Pfam" id="PF00149">
    <property type="entry name" value="Metallophos"/>
    <property type="match status" value="1"/>
</dbReference>
<dbReference type="InterPro" id="IPR041796">
    <property type="entry name" value="Mre11_N"/>
</dbReference>
<keyword evidence="14 16" id="KW-0539">Nucleus</keyword>
<dbReference type="AlphaFoldDB" id="A0AAV7JY51"/>
<dbReference type="SMART" id="SM01347">
    <property type="entry name" value="Mre11_DNA_bind"/>
    <property type="match status" value="1"/>
</dbReference>
<dbReference type="CDD" id="cd00840">
    <property type="entry name" value="MPP_Mre11_N"/>
    <property type="match status" value="1"/>
</dbReference>
<keyword evidence="5" id="KW-0158">Chromosome</keyword>